<dbReference type="InterPro" id="IPR003594">
    <property type="entry name" value="HATPase_dom"/>
</dbReference>
<dbReference type="GO" id="GO:0004673">
    <property type="term" value="F:protein histidine kinase activity"/>
    <property type="evidence" value="ECO:0007669"/>
    <property type="project" value="UniProtKB-EC"/>
</dbReference>
<feature type="domain" description="Histidine kinase" evidence="7">
    <location>
        <begin position="26"/>
        <end position="238"/>
    </location>
</feature>
<dbReference type="GO" id="GO:0000160">
    <property type="term" value="P:phosphorelay signal transduction system"/>
    <property type="evidence" value="ECO:0007669"/>
    <property type="project" value="UniProtKB-KW"/>
</dbReference>
<keyword evidence="9" id="KW-1185">Reference proteome</keyword>
<evidence type="ECO:0000256" key="2">
    <source>
        <dbReference type="ARBA" id="ARBA00012438"/>
    </source>
</evidence>
<proteinExistence type="predicted"/>
<dbReference type="InterPro" id="IPR036890">
    <property type="entry name" value="HATPase_C_sf"/>
</dbReference>
<dbReference type="PANTHER" id="PTHR44936:SF9">
    <property type="entry name" value="SENSOR PROTEIN CREC"/>
    <property type="match status" value="1"/>
</dbReference>
<evidence type="ECO:0000259" key="7">
    <source>
        <dbReference type="PROSITE" id="PS50109"/>
    </source>
</evidence>
<dbReference type="STRING" id="488535.SAMN04487963_2619"/>
<dbReference type="InterPro" id="IPR005467">
    <property type="entry name" value="His_kinase_dom"/>
</dbReference>
<dbReference type="RefSeq" id="WP_092023304.1">
    <property type="nucleotide sequence ID" value="NZ_FOUE01000004.1"/>
</dbReference>
<keyword evidence="5 8" id="KW-0418">Kinase</keyword>
<gene>
    <name evidence="8" type="ORF">SAMN04487963_2619</name>
</gene>
<evidence type="ECO:0000256" key="1">
    <source>
        <dbReference type="ARBA" id="ARBA00000085"/>
    </source>
</evidence>
<dbReference type="SMART" id="SM00387">
    <property type="entry name" value="HATPase_c"/>
    <property type="match status" value="1"/>
</dbReference>
<evidence type="ECO:0000256" key="5">
    <source>
        <dbReference type="ARBA" id="ARBA00022777"/>
    </source>
</evidence>
<dbReference type="PROSITE" id="PS50109">
    <property type="entry name" value="HIS_KIN"/>
    <property type="match status" value="1"/>
</dbReference>
<dbReference type="SUPFAM" id="SSF55874">
    <property type="entry name" value="ATPase domain of HSP90 chaperone/DNA topoisomerase II/histidine kinase"/>
    <property type="match status" value="1"/>
</dbReference>
<dbReference type="PANTHER" id="PTHR44936">
    <property type="entry name" value="SENSOR PROTEIN CREC"/>
    <property type="match status" value="1"/>
</dbReference>
<dbReference type="AlphaFoldDB" id="A0A1I4R9I2"/>
<accession>A0A1I4R9I2</accession>
<dbReference type="Gene3D" id="3.30.565.10">
    <property type="entry name" value="Histidine kinase-like ATPase, C-terminal domain"/>
    <property type="match status" value="1"/>
</dbReference>
<evidence type="ECO:0000256" key="4">
    <source>
        <dbReference type="ARBA" id="ARBA00022679"/>
    </source>
</evidence>
<protein>
    <recommendedName>
        <fullName evidence="2">histidine kinase</fullName>
        <ecNumber evidence="2">2.7.13.3</ecNumber>
    </recommendedName>
</protein>
<keyword evidence="3" id="KW-0597">Phosphoprotein</keyword>
<evidence type="ECO:0000313" key="8">
    <source>
        <dbReference type="EMBL" id="SFM48666.1"/>
    </source>
</evidence>
<dbReference type="Proteomes" id="UP000198519">
    <property type="component" value="Unassembled WGS sequence"/>
</dbReference>
<dbReference type="InterPro" id="IPR050980">
    <property type="entry name" value="2C_sensor_his_kinase"/>
</dbReference>
<dbReference type="EMBL" id="FOUE01000004">
    <property type="protein sequence ID" value="SFM48666.1"/>
    <property type="molecule type" value="Genomic_DNA"/>
</dbReference>
<keyword evidence="4" id="KW-0808">Transferase</keyword>
<evidence type="ECO:0000256" key="3">
    <source>
        <dbReference type="ARBA" id="ARBA00022553"/>
    </source>
</evidence>
<dbReference type="Pfam" id="PF02518">
    <property type="entry name" value="HATPase_c"/>
    <property type="match status" value="1"/>
</dbReference>
<organism evidence="8 9">
    <name type="scientific">Marinobacter zhejiangensis</name>
    <dbReference type="NCBI Taxonomy" id="488535"/>
    <lineage>
        <taxon>Bacteria</taxon>
        <taxon>Pseudomonadati</taxon>
        <taxon>Pseudomonadota</taxon>
        <taxon>Gammaproteobacteria</taxon>
        <taxon>Pseudomonadales</taxon>
        <taxon>Marinobacteraceae</taxon>
        <taxon>Marinobacter</taxon>
    </lineage>
</organism>
<sequence length="238" mass="26553">MTDNVSNNRRAEAKEQAIDFSMVIASAVHDMKNSLGMLLNSLDELRHEHSESLSDSRSFNTLQYEAERVHSDLVQLLGIYRLGEQTLSAHIEEHFVPDFLASQLARHRPLLTGHDIAYDIVADDINGYFDDDLLIGVLNNTVNNAIRYTRTRVRLTAREQDGYLVIGIEDDGEGYPEHMQKDGPVSFRSLNFASGSTSLGLFFASSVASLHRDGDRSGFIRVRNGGELGGGIFEIWLP</sequence>
<dbReference type="OrthoDB" id="9122109at2"/>
<reference evidence="9" key="1">
    <citation type="submission" date="2016-10" db="EMBL/GenBank/DDBJ databases">
        <authorList>
            <person name="Varghese N."/>
            <person name="Submissions S."/>
        </authorList>
    </citation>
    <scope>NUCLEOTIDE SEQUENCE [LARGE SCALE GENOMIC DNA]</scope>
    <source>
        <strain evidence="9">CGMCC 1.7061</strain>
    </source>
</reference>
<dbReference type="EC" id="2.7.13.3" evidence="2"/>
<keyword evidence="6" id="KW-0902">Two-component regulatory system</keyword>
<evidence type="ECO:0000256" key="6">
    <source>
        <dbReference type="ARBA" id="ARBA00023012"/>
    </source>
</evidence>
<evidence type="ECO:0000313" key="9">
    <source>
        <dbReference type="Proteomes" id="UP000198519"/>
    </source>
</evidence>
<name>A0A1I4R9I2_9GAMM</name>
<comment type="catalytic activity">
    <reaction evidence="1">
        <text>ATP + protein L-histidine = ADP + protein N-phospho-L-histidine.</text>
        <dbReference type="EC" id="2.7.13.3"/>
    </reaction>
</comment>